<dbReference type="KEGG" id="lcre:Pla8534_39700"/>
<dbReference type="InterPro" id="IPR036812">
    <property type="entry name" value="NAD(P)_OxRdtase_dom_sf"/>
</dbReference>
<sequence>METTFLLGGDLPVHRLGYGAMRLCAQPGNFGRYPDWEAGKRLLRRALELGINFIDTAHAYGPSCNEELIGDALAPFPPGVVVATKSGVEKTAPDKVFADGRPEQLRRRCEESLRLLKVERIDLYQLHRPDPNVPLAESVGALAELRQAGKVRHVGLSNVTLAQIEEARGIVPIVSVQNRYNLLERADDPVIDYCAENQIAYLPWGPLAAQPFAPEAPLAGKANALAWLLQRSPNIIAIPGTTSITHLEENVAAAQTPLSDEEFAALSAPPPG</sequence>
<feature type="domain" description="NADP-dependent oxidoreductase" evidence="2">
    <location>
        <begin position="224"/>
        <end position="266"/>
    </location>
</feature>
<evidence type="ECO:0000313" key="3">
    <source>
        <dbReference type="EMBL" id="QDU96151.1"/>
    </source>
</evidence>
<accession>A0A518DWD5</accession>
<dbReference type="Pfam" id="PF00248">
    <property type="entry name" value="Aldo_ket_red"/>
    <property type="match status" value="2"/>
</dbReference>
<dbReference type="EC" id="1.-.-.-" evidence="3"/>
<dbReference type="SUPFAM" id="SSF51430">
    <property type="entry name" value="NAD(P)-linked oxidoreductase"/>
    <property type="match status" value="1"/>
</dbReference>
<dbReference type="PANTHER" id="PTHR43625:SF40">
    <property type="entry name" value="ALDO-KETO REDUCTASE YAKC [NADP(+)]"/>
    <property type="match status" value="1"/>
</dbReference>
<proteinExistence type="predicted"/>
<name>A0A518DWD5_9BACT</name>
<dbReference type="RefSeq" id="WP_145054814.1">
    <property type="nucleotide sequence ID" value="NZ_CP036433.1"/>
</dbReference>
<dbReference type="Gene3D" id="3.20.20.100">
    <property type="entry name" value="NADP-dependent oxidoreductase domain"/>
    <property type="match status" value="1"/>
</dbReference>
<dbReference type="GO" id="GO:0005737">
    <property type="term" value="C:cytoplasm"/>
    <property type="evidence" value="ECO:0007669"/>
    <property type="project" value="TreeGrafter"/>
</dbReference>
<dbReference type="EMBL" id="CP036433">
    <property type="protein sequence ID" value="QDU96151.1"/>
    <property type="molecule type" value="Genomic_DNA"/>
</dbReference>
<evidence type="ECO:0000313" key="4">
    <source>
        <dbReference type="Proteomes" id="UP000317648"/>
    </source>
</evidence>
<reference evidence="3 4" key="1">
    <citation type="submission" date="2019-02" db="EMBL/GenBank/DDBJ databases">
        <title>Deep-cultivation of Planctomycetes and their phenomic and genomic characterization uncovers novel biology.</title>
        <authorList>
            <person name="Wiegand S."/>
            <person name="Jogler M."/>
            <person name="Boedeker C."/>
            <person name="Pinto D."/>
            <person name="Vollmers J."/>
            <person name="Rivas-Marin E."/>
            <person name="Kohn T."/>
            <person name="Peeters S.H."/>
            <person name="Heuer A."/>
            <person name="Rast P."/>
            <person name="Oberbeckmann S."/>
            <person name="Bunk B."/>
            <person name="Jeske O."/>
            <person name="Meyerdierks A."/>
            <person name="Storesund J.E."/>
            <person name="Kallscheuer N."/>
            <person name="Luecker S."/>
            <person name="Lage O.M."/>
            <person name="Pohl T."/>
            <person name="Merkel B.J."/>
            <person name="Hornburger P."/>
            <person name="Mueller R.-W."/>
            <person name="Bruemmer F."/>
            <person name="Labrenz M."/>
            <person name="Spormann A.M."/>
            <person name="Op den Camp H."/>
            <person name="Overmann J."/>
            <person name="Amann R."/>
            <person name="Jetten M.S.M."/>
            <person name="Mascher T."/>
            <person name="Medema M.H."/>
            <person name="Devos D.P."/>
            <person name="Kaster A.-K."/>
            <person name="Ovreas L."/>
            <person name="Rohde M."/>
            <person name="Galperin M.Y."/>
            <person name="Jogler C."/>
        </authorList>
    </citation>
    <scope>NUCLEOTIDE SEQUENCE [LARGE SCALE GENOMIC DNA]</scope>
    <source>
        <strain evidence="3 4">Pla85_3_4</strain>
    </source>
</reference>
<dbReference type="CDD" id="cd19088">
    <property type="entry name" value="AKR_AKR13B1"/>
    <property type="match status" value="1"/>
</dbReference>
<protein>
    <submittedName>
        <fullName evidence="3">Oxidoreductase YdbC</fullName>
        <ecNumber evidence="3">1.-.-.-</ecNumber>
    </submittedName>
</protein>
<evidence type="ECO:0000259" key="2">
    <source>
        <dbReference type="Pfam" id="PF00248"/>
    </source>
</evidence>
<dbReference type="GO" id="GO:0016491">
    <property type="term" value="F:oxidoreductase activity"/>
    <property type="evidence" value="ECO:0007669"/>
    <property type="project" value="UniProtKB-KW"/>
</dbReference>
<dbReference type="InterPro" id="IPR020471">
    <property type="entry name" value="AKR"/>
</dbReference>
<dbReference type="InterPro" id="IPR050791">
    <property type="entry name" value="Aldo-Keto_reductase"/>
</dbReference>
<evidence type="ECO:0000256" key="1">
    <source>
        <dbReference type="ARBA" id="ARBA00023002"/>
    </source>
</evidence>
<dbReference type="InterPro" id="IPR023210">
    <property type="entry name" value="NADP_OxRdtase_dom"/>
</dbReference>
<gene>
    <name evidence="3" type="primary">ydbC</name>
    <name evidence="3" type="ORF">Pla8534_39700</name>
</gene>
<dbReference type="PRINTS" id="PR00069">
    <property type="entry name" value="ALDKETRDTASE"/>
</dbReference>
<organism evidence="3 4">
    <name type="scientific">Lignipirellula cremea</name>
    <dbReference type="NCBI Taxonomy" id="2528010"/>
    <lineage>
        <taxon>Bacteria</taxon>
        <taxon>Pseudomonadati</taxon>
        <taxon>Planctomycetota</taxon>
        <taxon>Planctomycetia</taxon>
        <taxon>Pirellulales</taxon>
        <taxon>Pirellulaceae</taxon>
        <taxon>Lignipirellula</taxon>
    </lineage>
</organism>
<feature type="domain" description="NADP-dependent oxidoreductase" evidence="2">
    <location>
        <begin position="15"/>
        <end position="210"/>
    </location>
</feature>
<dbReference type="OrthoDB" id="9804790at2"/>
<keyword evidence="4" id="KW-1185">Reference proteome</keyword>
<dbReference type="AlphaFoldDB" id="A0A518DWD5"/>
<dbReference type="Proteomes" id="UP000317648">
    <property type="component" value="Chromosome"/>
</dbReference>
<dbReference type="PANTHER" id="PTHR43625">
    <property type="entry name" value="AFLATOXIN B1 ALDEHYDE REDUCTASE"/>
    <property type="match status" value="1"/>
</dbReference>
<keyword evidence="1 3" id="KW-0560">Oxidoreductase</keyword>